<evidence type="ECO:0000256" key="10">
    <source>
        <dbReference type="HAMAP-Rule" id="MF_00061"/>
    </source>
</evidence>
<dbReference type="OrthoDB" id="9809438at2"/>
<evidence type="ECO:0000256" key="4">
    <source>
        <dbReference type="ARBA" id="ARBA00022679"/>
    </source>
</evidence>
<dbReference type="Pfam" id="PF00288">
    <property type="entry name" value="GHMP_kinases_N"/>
    <property type="match status" value="1"/>
</dbReference>
<comment type="catalytic activity">
    <reaction evidence="10">
        <text>4-CDP-2-C-methyl-D-erythritol + ATP = 4-CDP-2-C-methyl-D-erythritol 2-phosphate + ADP + H(+)</text>
        <dbReference type="Rhea" id="RHEA:18437"/>
        <dbReference type="ChEBI" id="CHEBI:15378"/>
        <dbReference type="ChEBI" id="CHEBI:30616"/>
        <dbReference type="ChEBI" id="CHEBI:57823"/>
        <dbReference type="ChEBI" id="CHEBI:57919"/>
        <dbReference type="ChEBI" id="CHEBI:456216"/>
        <dbReference type="EC" id="2.7.1.148"/>
    </reaction>
</comment>
<evidence type="ECO:0000313" key="13">
    <source>
        <dbReference type="EMBL" id="PRY92275.1"/>
    </source>
</evidence>
<evidence type="ECO:0000256" key="1">
    <source>
        <dbReference type="ARBA" id="ARBA00009684"/>
    </source>
</evidence>
<dbReference type="InterPro" id="IPR036554">
    <property type="entry name" value="GHMP_kinase_C_sf"/>
</dbReference>
<dbReference type="AlphaFoldDB" id="A0A2T0X050"/>
<dbReference type="InterPro" id="IPR013750">
    <property type="entry name" value="GHMP_kinase_C_dom"/>
</dbReference>
<evidence type="ECO:0000313" key="14">
    <source>
        <dbReference type="Proteomes" id="UP000238392"/>
    </source>
</evidence>
<dbReference type="InterPro" id="IPR014721">
    <property type="entry name" value="Ribsml_uS5_D2-typ_fold_subgr"/>
</dbReference>
<feature type="domain" description="GHMP kinase C-terminal" evidence="12">
    <location>
        <begin position="206"/>
        <end position="262"/>
    </location>
</feature>
<dbReference type="GO" id="GO:0050515">
    <property type="term" value="F:4-(cytidine 5'-diphospho)-2-C-methyl-D-erythritol kinase activity"/>
    <property type="evidence" value="ECO:0007669"/>
    <property type="project" value="UniProtKB-UniRule"/>
</dbReference>
<dbReference type="Pfam" id="PF08544">
    <property type="entry name" value="GHMP_kinases_C"/>
    <property type="match status" value="1"/>
</dbReference>
<keyword evidence="6 10" id="KW-0418">Kinase</keyword>
<dbReference type="PANTHER" id="PTHR43527">
    <property type="entry name" value="4-DIPHOSPHOCYTIDYL-2-C-METHYL-D-ERYTHRITOL KINASE, CHLOROPLASTIC"/>
    <property type="match status" value="1"/>
</dbReference>
<dbReference type="NCBIfam" id="TIGR00154">
    <property type="entry name" value="ispE"/>
    <property type="match status" value="1"/>
</dbReference>
<keyword evidence="14" id="KW-1185">Reference proteome</keyword>
<dbReference type="PANTHER" id="PTHR43527:SF2">
    <property type="entry name" value="4-DIPHOSPHOCYTIDYL-2-C-METHYL-D-ERYTHRITOL KINASE, CHLOROPLASTIC"/>
    <property type="match status" value="1"/>
</dbReference>
<dbReference type="InterPro" id="IPR006204">
    <property type="entry name" value="GHMP_kinase_N_dom"/>
</dbReference>
<protein>
    <recommendedName>
        <fullName evidence="3 10">4-diphosphocytidyl-2-C-methyl-D-erythritol kinase</fullName>
        <shortName evidence="10">CMK</shortName>
        <ecNumber evidence="2 10">2.7.1.148</ecNumber>
    </recommendedName>
    <alternativeName>
        <fullName evidence="9 10">4-(cytidine-5'-diphospho)-2-C-methyl-D-erythritol kinase</fullName>
    </alternativeName>
</protein>
<evidence type="ECO:0000256" key="2">
    <source>
        <dbReference type="ARBA" id="ARBA00012052"/>
    </source>
</evidence>
<evidence type="ECO:0000256" key="7">
    <source>
        <dbReference type="ARBA" id="ARBA00022840"/>
    </source>
</evidence>
<organism evidence="13 14">
    <name type="scientific">Donghicola tyrosinivorans</name>
    <dbReference type="NCBI Taxonomy" id="1652492"/>
    <lineage>
        <taxon>Bacteria</taxon>
        <taxon>Pseudomonadati</taxon>
        <taxon>Pseudomonadota</taxon>
        <taxon>Alphaproteobacteria</taxon>
        <taxon>Rhodobacterales</taxon>
        <taxon>Roseobacteraceae</taxon>
        <taxon>Donghicola</taxon>
    </lineage>
</organism>
<keyword evidence="4 10" id="KW-0808">Transferase</keyword>
<dbReference type="InterPro" id="IPR004424">
    <property type="entry name" value="IspE"/>
</dbReference>
<dbReference type="NCBIfam" id="NF011202">
    <property type="entry name" value="PRK14608.1"/>
    <property type="match status" value="1"/>
</dbReference>
<evidence type="ECO:0000256" key="5">
    <source>
        <dbReference type="ARBA" id="ARBA00022741"/>
    </source>
</evidence>
<keyword evidence="8 10" id="KW-0414">Isoprene biosynthesis</keyword>
<keyword evidence="7 10" id="KW-0067">ATP-binding</keyword>
<dbReference type="GO" id="GO:0016114">
    <property type="term" value="P:terpenoid biosynthetic process"/>
    <property type="evidence" value="ECO:0007669"/>
    <property type="project" value="UniProtKB-UniRule"/>
</dbReference>
<dbReference type="EC" id="2.7.1.148" evidence="2 10"/>
<feature type="binding site" evidence="10">
    <location>
        <begin position="93"/>
        <end position="103"/>
    </location>
    <ligand>
        <name>ATP</name>
        <dbReference type="ChEBI" id="CHEBI:30616"/>
    </ligand>
</feature>
<dbReference type="Gene3D" id="3.30.70.890">
    <property type="entry name" value="GHMP kinase, C-terminal domain"/>
    <property type="match status" value="1"/>
</dbReference>
<dbReference type="Proteomes" id="UP000238392">
    <property type="component" value="Unassembled WGS sequence"/>
</dbReference>
<comment type="pathway">
    <text evidence="10">Isoprenoid biosynthesis; isopentenyl diphosphate biosynthesis via DXP pathway; isopentenyl diphosphate from 1-deoxy-D-xylulose 5-phosphate: step 3/6.</text>
</comment>
<dbReference type="UniPathway" id="UPA00056">
    <property type="reaction ID" value="UER00094"/>
</dbReference>
<dbReference type="EMBL" id="PVTQ01000002">
    <property type="protein sequence ID" value="PRY92275.1"/>
    <property type="molecule type" value="Genomic_DNA"/>
</dbReference>
<dbReference type="HAMAP" id="MF_00061">
    <property type="entry name" value="IspE"/>
    <property type="match status" value="1"/>
</dbReference>
<evidence type="ECO:0000256" key="9">
    <source>
        <dbReference type="ARBA" id="ARBA00032554"/>
    </source>
</evidence>
<feature type="domain" description="GHMP kinase N-terminal" evidence="11">
    <location>
        <begin position="67"/>
        <end position="132"/>
    </location>
</feature>
<dbReference type="Gene3D" id="3.30.230.10">
    <property type="match status" value="1"/>
</dbReference>
<evidence type="ECO:0000256" key="3">
    <source>
        <dbReference type="ARBA" id="ARBA00017473"/>
    </source>
</evidence>
<gene>
    <name evidence="10" type="primary">ispE</name>
    <name evidence="13" type="ORF">CLV74_102190</name>
</gene>
<evidence type="ECO:0000256" key="6">
    <source>
        <dbReference type="ARBA" id="ARBA00022777"/>
    </source>
</evidence>
<comment type="caution">
    <text evidence="13">The sequence shown here is derived from an EMBL/GenBank/DDBJ whole genome shotgun (WGS) entry which is preliminary data.</text>
</comment>
<feature type="active site" evidence="10">
    <location>
        <position position="131"/>
    </location>
</feature>
<dbReference type="RefSeq" id="WP_106262804.1">
    <property type="nucleotide sequence ID" value="NZ_PVTQ01000002.1"/>
</dbReference>
<evidence type="ECO:0000259" key="12">
    <source>
        <dbReference type="Pfam" id="PF08544"/>
    </source>
</evidence>
<feature type="active site" evidence="10">
    <location>
        <position position="10"/>
    </location>
</feature>
<evidence type="ECO:0000259" key="11">
    <source>
        <dbReference type="Pfam" id="PF00288"/>
    </source>
</evidence>
<dbReference type="PIRSF" id="PIRSF010376">
    <property type="entry name" value="IspE"/>
    <property type="match status" value="1"/>
</dbReference>
<name>A0A2T0X050_9RHOB</name>
<comment type="similarity">
    <text evidence="1 10">Belongs to the GHMP kinase family. IspE subfamily.</text>
</comment>
<accession>A0A2T0X050</accession>
<proteinExistence type="inferred from homology"/>
<comment type="function">
    <text evidence="10">Catalyzes the phosphorylation of the position 2 hydroxy group of 4-diphosphocytidyl-2C-methyl-D-erythritol.</text>
</comment>
<dbReference type="SUPFAM" id="SSF54211">
    <property type="entry name" value="Ribosomal protein S5 domain 2-like"/>
    <property type="match status" value="1"/>
</dbReference>
<dbReference type="GO" id="GO:0005524">
    <property type="term" value="F:ATP binding"/>
    <property type="evidence" value="ECO:0007669"/>
    <property type="project" value="UniProtKB-UniRule"/>
</dbReference>
<sequence>MANRAFAPAKVNLALHVTGQRQDGYHLLDSLVVFVGIGDRITVSKADDLSLTVTGPRAAGVPTGPENLVLKAATLLRGDQPLGAQISLEKNLPAAAGIGGGSSDAAATLRALAALWQCDLPNDNGLSLGADVPVCLTAQSCRMEGIGEQITPLPNLPTLHMVLVNPGVEVPTPVVFKGLASKDNPAMEALPQEPSTLGFIAWLGRQRNDLEPPARAHAPEITAVLDAMAATDQVLLHRMSGSGATCFALYPSMEAAAAAAIVLKQTNTDWWVASGQTGSFA</sequence>
<dbReference type="SUPFAM" id="SSF55060">
    <property type="entry name" value="GHMP Kinase, C-terminal domain"/>
    <property type="match status" value="1"/>
</dbReference>
<keyword evidence="5 10" id="KW-0547">Nucleotide-binding</keyword>
<reference evidence="13 14" key="1">
    <citation type="submission" date="2018-03" db="EMBL/GenBank/DDBJ databases">
        <title>Genomic Encyclopedia of Archaeal and Bacterial Type Strains, Phase II (KMG-II): from individual species to whole genera.</title>
        <authorList>
            <person name="Goeker M."/>
        </authorList>
    </citation>
    <scope>NUCLEOTIDE SEQUENCE [LARGE SCALE GENOMIC DNA]</scope>
    <source>
        <strain evidence="13 14">DSM 100212</strain>
    </source>
</reference>
<dbReference type="GO" id="GO:0019288">
    <property type="term" value="P:isopentenyl diphosphate biosynthetic process, methylerythritol 4-phosphate pathway"/>
    <property type="evidence" value="ECO:0007669"/>
    <property type="project" value="UniProtKB-UniRule"/>
</dbReference>
<dbReference type="InterPro" id="IPR020568">
    <property type="entry name" value="Ribosomal_Su5_D2-typ_SF"/>
</dbReference>
<evidence type="ECO:0000256" key="8">
    <source>
        <dbReference type="ARBA" id="ARBA00023229"/>
    </source>
</evidence>